<dbReference type="GO" id="GO:0030170">
    <property type="term" value="F:pyridoxal phosphate binding"/>
    <property type="evidence" value="ECO:0007669"/>
    <property type="project" value="InterPro"/>
</dbReference>
<dbReference type="AlphaFoldDB" id="A0A8J6N6Z9"/>
<evidence type="ECO:0000256" key="3">
    <source>
        <dbReference type="ARBA" id="ARBA00008981"/>
    </source>
</evidence>
<comment type="cofactor">
    <cofactor evidence="1 7">
        <name>pyridoxal 5'-phosphate</name>
        <dbReference type="ChEBI" id="CHEBI:597326"/>
    </cofactor>
</comment>
<dbReference type="NCBIfam" id="TIGR00713">
    <property type="entry name" value="hemL"/>
    <property type="match status" value="1"/>
</dbReference>
<keyword evidence="4 7" id="KW-0663">Pyridoxal phosphate</keyword>
<keyword evidence="6 7" id="KW-0627">Porphyrin biosynthesis</keyword>
<comment type="catalytic activity">
    <reaction evidence="7">
        <text>(S)-4-amino-5-oxopentanoate = 5-aminolevulinate</text>
        <dbReference type="Rhea" id="RHEA:14265"/>
        <dbReference type="ChEBI" id="CHEBI:57501"/>
        <dbReference type="ChEBI" id="CHEBI:356416"/>
        <dbReference type="EC" id="5.4.3.8"/>
    </reaction>
</comment>
<dbReference type="HAMAP" id="MF_00375">
    <property type="entry name" value="HemL_aminotrans_3"/>
    <property type="match status" value="1"/>
</dbReference>
<dbReference type="GO" id="GO:0008483">
    <property type="term" value="F:transaminase activity"/>
    <property type="evidence" value="ECO:0007669"/>
    <property type="project" value="InterPro"/>
</dbReference>
<dbReference type="GO" id="GO:0006782">
    <property type="term" value="P:protoporphyrinogen IX biosynthetic process"/>
    <property type="evidence" value="ECO:0007669"/>
    <property type="project" value="UniProtKB-UniRule"/>
</dbReference>
<evidence type="ECO:0000313" key="8">
    <source>
        <dbReference type="EMBL" id="MBC8208923.1"/>
    </source>
</evidence>
<dbReference type="GO" id="GO:0042286">
    <property type="term" value="F:glutamate-1-semialdehyde 2,1-aminomutase activity"/>
    <property type="evidence" value="ECO:0007669"/>
    <property type="project" value="UniProtKB-UniRule"/>
</dbReference>
<keyword evidence="7" id="KW-0963">Cytoplasm</keyword>
<gene>
    <name evidence="7 8" type="primary">hemL</name>
    <name evidence="8" type="ORF">H8E79_07135</name>
</gene>
<dbReference type="EMBL" id="JACNLK010000061">
    <property type="protein sequence ID" value="MBC8208923.1"/>
    <property type="molecule type" value="Genomic_DNA"/>
</dbReference>
<evidence type="ECO:0000256" key="1">
    <source>
        <dbReference type="ARBA" id="ARBA00001933"/>
    </source>
</evidence>
<dbReference type="NCBIfam" id="NF000818">
    <property type="entry name" value="PRK00062.1"/>
    <property type="match status" value="1"/>
</dbReference>
<dbReference type="GO" id="GO:0005737">
    <property type="term" value="C:cytoplasm"/>
    <property type="evidence" value="ECO:0007669"/>
    <property type="project" value="UniProtKB-SubCell"/>
</dbReference>
<dbReference type="InterPro" id="IPR005814">
    <property type="entry name" value="Aminotrans_3"/>
</dbReference>
<evidence type="ECO:0000313" key="9">
    <source>
        <dbReference type="Proteomes" id="UP000599024"/>
    </source>
</evidence>
<comment type="pathway">
    <text evidence="2">Porphyrin-containing compound metabolism; protoporphyrin-IX biosynthesis; 5-aminolevulinate from L-glutamyl-tRNA(Glu): step 2/2.</text>
</comment>
<organism evidence="8 9">
    <name type="scientific">Candidatus Desulfatifera sulfidica</name>
    <dbReference type="NCBI Taxonomy" id="2841691"/>
    <lineage>
        <taxon>Bacteria</taxon>
        <taxon>Pseudomonadati</taxon>
        <taxon>Thermodesulfobacteriota</taxon>
        <taxon>Desulfobulbia</taxon>
        <taxon>Desulfobulbales</taxon>
        <taxon>Desulfobulbaceae</taxon>
        <taxon>Candidatus Desulfatifera</taxon>
    </lineage>
</organism>
<dbReference type="Pfam" id="PF00202">
    <property type="entry name" value="Aminotran_3"/>
    <property type="match status" value="1"/>
</dbReference>
<sequence>MNTSKSEQMFEAAQRVIPGGVNSPVRACRSVGCDPLFIERAAGSTVTDVDGNQFIDFVCSWGPMIFGHAHPRILAALRETMEHGTSFGAPTPTEIELAELVVDALPSLEKVRFVSSGTEATMSAIRLARGYTGRKVVVKFDGCYHGHADSFLVKAGSGVLTLGIPGSPGVPDEIVRNTISIPYNDEATLEQTLRDPALEIACVIIEPVAGNMGCVSPAPNFLKTLRQLTAELGIVLIFDEVITGFRLSYGGAQQFYGVTPDLTCLGKIIGGGLPVGAYGGKAEIMDQIAPDGPVYQAGTLSGNPLAMAAGIATLGLLGEDGFYDRLNAKADSFAAGLSEIAERAGIPVQLNRVGSLMTGFFTETPVVDFNSAMLADTDRYGCHYRQMLSRGIYLAPSQFEVAFISAAHSDEQLSKTLEMTEWSFKKLADK</sequence>
<dbReference type="CDD" id="cd00610">
    <property type="entry name" value="OAT_like"/>
    <property type="match status" value="1"/>
</dbReference>
<name>A0A8J6N6Z9_9BACT</name>
<dbReference type="UniPathway" id="UPA00251">
    <property type="reaction ID" value="UER00317"/>
</dbReference>
<dbReference type="Gene3D" id="3.90.1150.10">
    <property type="entry name" value="Aspartate Aminotransferase, domain 1"/>
    <property type="match status" value="1"/>
</dbReference>
<reference evidence="8 9" key="1">
    <citation type="submission" date="2020-08" db="EMBL/GenBank/DDBJ databases">
        <title>Bridging the membrane lipid divide: bacteria of the FCB group superphylum have the potential to synthesize archaeal ether lipids.</title>
        <authorList>
            <person name="Villanueva L."/>
            <person name="Von Meijenfeldt F.A.B."/>
            <person name="Westbye A.B."/>
            <person name="Yadav S."/>
            <person name="Hopmans E.C."/>
            <person name="Dutilh B.E."/>
            <person name="Sinninghe Damste J.S."/>
        </authorList>
    </citation>
    <scope>NUCLEOTIDE SEQUENCE [LARGE SCALE GENOMIC DNA]</scope>
    <source>
        <strain evidence="8">NIOZ-UU81</strain>
    </source>
</reference>
<comment type="subunit">
    <text evidence="7">Homodimer.</text>
</comment>
<dbReference type="InterPro" id="IPR015421">
    <property type="entry name" value="PyrdxlP-dep_Trfase_major"/>
</dbReference>
<protein>
    <recommendedName>
        <fullName evidence="7">Glutamate-1-semialdehyde 2,1-aminomutase</fullName>
        <shortName evidence="7">GSA</shortName>
        <ecNumber evidence="7">5.4.3.8</ecNumber>
    </recommendedName>
    <alternativeName>
        <fullName evidence="7">Glutamate-1-semialdehyde aminotransferase</fullName>
        <shortName evidence="7">GSA-AT</shortName>
    </alternativeName>
</protein>
<dbReference type="EC" id="5.4.3.8" evidence="7"/>
<dbReference type="PROSITE" id="PS00600">
    <property type="entry name" value="AA_TRANSFER_CLASS_3"/>
    <property type="match status" value="1"/>
</dbReference>
<comment type="caution">
    <text evidence="8">The sequence shown here is derived from an EMBL/GenBank/DDBJ whole genome shotgun (WGS) entry which is preliminary data.</text>
</comment>
<dbReference type="Gene3D" id="3.40.640.10">
    <property type="entry name" value="Type I PLP-dependent aspartate aminotransferase-like (Major domain)"/>
    <property type="match status" value="1"/>
</dbReference>
<dbReference type="InterPro" id="IPR004639">
    <property type="entry name" value="4pyrrol_synth_GluAld_NH2Trfase"/>
</dbReference>
<accession>A0A8J6N6Z9</accession>
<dbReference type="PANTHER" id="PTHR43713:SF3">
    <property type="entry name" value="GLUTAMATE-1-SEMIALDEHYDE 2,1-AMINOMUTASE 1, CHLOROPLASTIC-RELATED"/>
    <property type="match status" value="1"/>
</dbReference>
<evidence type="ECO:0000256" key="4">
    <source>
        <dbReference type="ARBA" id="ARBA00022898"/>
    </source>
</evidence>
<comment type="subcellular location">
    <subcellularLocation>
        <location evidence="7">Cytoplasm</location>
    </subcellularLocation>
</comment>
<dbReference type="PANTHER" id="PTHR43713">
    <property type="entry name" value="GLUTAMATE-1-SEMIALDEHYDE 2,1-AMINOMUTASE"/>
    <property type="match status" value="1"/>
</dbReference>
<dbReference type="FunFam" id="3.40.640.10:FF:000021">
    <property type="entry name" value="Glutamate-1-semialdehyde 2,1-aminomutase"/>
    <property type="match status" value="1"/>
</dbReference>
<feature type="modified residue" description="N6-(pyridoxal phosphate)lysine" evidence="7">
    <location>
        <position position="267"/>
    </location>
</feature>
<dbReference type="Proteomes" id="UP000599024">
    <property type="component" value="Unassembled WGS sequence"/>
</dbReference>
<evidence type="ECO:0000256" key="7">
    <source>
        <dbReference type="HAMAP-Rule" id="MF_00375"/>
    </source>
</evidence>
<dbReference type="InterPro" id="IPR049704">
    <property type="entry name" value="Aminotrans_3_PPA_site"/>
</dbReference>
<keyword evidence="5 7" id="KW-0413">Isomerase</keyword>
<evidence type="ECO:0000256" key="2">
    <source>
        <dbReference type="ARBA" id="ARBA00004819"/>
    </source>
</evidence>
<evidence type="ECO:0000256" key="6">
    <source>
        <dbReference type="ARBA" id="ARBA00023244"/>
    </source>
</evidence>
<dbReference type="InterPro" id="IPR015424">
    <property type="entry name" value="PyrdxlP-dep_Trfase"/>
</dbReference>
<comment type="similarity">
    <text evidence="3 7">Belongs to the class-III pyridoxal-phosphate-dependent aminotransferase family. HemL subfamily.</text>
</comment>
<dbReference type="SUPFAM" id="SSF53383">
    <property type="entry name" value="PLP-dependent transferases"/>
    <property type="match status" value="1"/>
</dbReference>
<evidence type="ECO:0000256" key="5">
    <source>
        <dbReference type="ARBA" id="ARBA00023235"/>
    </source>
</evidence>
<dbReference type="InterPro" id="IPR015422">
    <property type="entry name" value="PyrdxlP-dep_Trfase_small"/>
</dbReference>
<proteinExistence type="inferred from homology"/>